<dbReference type="Pfam" id="PF01565">
    <property type="entry name" value="FAD_binding_4"/>
    <property type="match status" value="1"/>
</dbReference>
<gene>
    <name evidence="6" type="ORF">JI435_141100</name>
</gene>
<evidence type="ECO:0000256" key="4">
    <source>
        <dbReference type="ARBA" id="ARBA00023002"/>
    </source>
</evidence>
<dbReference type="PANTHER" id="PTHR42973:SF22">
    <property type="entry name" value="FAD-BINDING PCMH-TYPE DOMAIN-CONTAINING PROTEIN-RELATED"/>
    <property type="match status" value="1"/>
</dbReference>
<keyword evidence="2" id="KW-0285">Flavoprotein</keyword>
<keyword evidence="7" id="KW-1185">Reference proteome</keyword>
<accession>A0A7U2I7P3</accession>
<dbReference type="AlphaFoldDB" id="A0A7U2I7P3"/>
<reference evidence="7" key="1">
    <citation type="journal article" date="2021" name="BMC Genomics">
        <title>Chromosome-level genome assembly and manually-curated proteome of model necrotroph Parastagonospora nodorum Sn15 reveals a genome-wide trove of candidate effector homologs, and redundancy of virulence-related functions within an accessory chromosome.</title>
        <authorList>
            <person name="Bertazzoni S."/>
            <person name="Jones D.A.B."/>
            <person name="Phan H.T."/>
            <person name="Tan K.-C."/>
            <person name="Hane J.K."/>
        </authorList>
    </citation>
    <scope>NUCLEOTIDE SEQUENCE [LARGE SCALE GENOMIC DNA]</scope>
    <source>
        <strain evidence="7">SN15 / ATCC MYA-4574 / FGSC 10173)</strain>
    </source>
</reference>
<dbReference type="PANTHER" id="PTHR42973">
    <property type="entry name" value="BINDING OXIDOREDUCTASE, PUTATIVE (AFU_ORTHOLOGUE AFUA_1G17690)-RELATED"/>
    <property type="match status" value="1"/>
</dbReference>
<evidence type="ECO:0000259" key="5">
    <source>
        <dbReference type="PROSITE" id="PS51387"/>
    </source>
</evidence>
<dbReference type="InterPro" id="IPR036318">
    <property type="entry name" value="FAD-bd_PCMH-like_sf"/>
</dbReference>
<dbReference type="Gene3D" id="3.30.465.10">
    <property type="match status" value="1"/>
</dbReference>
<protein>
    <recommendedName>
        <fullName evidence="5">FAD-binding PCMH-type domain-containing protein</fullName>
    </recommendedName>
</protein>
<dbReference type="InterPro" id="IPR006094">
    <property type="entry name" value="Oxid_FAD_bind_N"/>
</dbReference>
<evidence type="ECO:0000256" key="1">
    <source>
        <dbReference type="ARBA" id="ARBA00005466"/>
    </source>
</evidence>
<dbReference type="OrthoDB" id="2151789at2759"/>
<proteinExistence type="inferred from homology"/>
<keyword evidence="4" id="KW-0560">Oxidoreductase</keyword>
<dbReference type="KEGG" id="pno:SNOG_14110"/>
<evidence type="ECO:0000313" key="6">
    <source>
        <dbReference type="EMBL" id="QRD03127.1"/>
    </source>
</evidence>
<evidence type="ECO:0000256" key="2">
    <source>
        <dbReference type="ARBA" id="ARBA00022630"/>
    </source>
</evidence>
<dbReference type="GO" id="GO:0016491">
    <property type="term" value="F:oxidoreductase activity"/>
    <property type="evidence" value="ECO:0007669"/>
    <property type="project" value="UniProtKB-KW"/>
</dbReference>
<dbReference type="SUPFAM" id="SSF56176">
    <property type="entry name" value="FAD-binding/transporter-associated domain-like"/>
    <property type="match status" value="1"/>
</dbReference>
<comment type="similarity">
    <text evidence="1">Belongs to the oxygen-dependent FAD-linked oxidoreductase family.</text>
</comment>
<sequence length="492" mass="53503">MEAETLLNDALPSKVLVPSDEQYGMSNSAYFTVFESDLKPAFIAQPTTPAEVSRILQALNPLLEQQLISIAVRGTGHTPFAGSANIAGGVTVDMRGLKGIALSDDKSTVEIGVGEKWASIYTELEKHGLTTAGGRVGRVGVGGLVLGGRVACPFPLNTVDNLAGGLSFYSTRKGFACDSVTEFEVVLASGDVVRANNEENHDLWIALRGGLNNFGIVTSVKMRTFEASKLWGGVAYYMPDTFSQLAEATVNFVNNESDEDTHIMSSAGYGYGHRVVTCCLYHTKGMENPPSLQPFTSLSGRIEQHGTLRTGTHMQFCDELSKFTQDGVRSFYATITVKPDVSLMKGIHDKWVEVLEALKGADGFIFSLGFFPMTKAMFVNSRDAGGNAKGIDPEDGPLLIMMLNPTWNSFADDERIHDGVERLLAMSRLMADEKGLLHRYVFTNYAYYKENVFKGYGEKSLAALRETSRKFDPKGIFQTAVPGGFKLASGSH</sequence>
<keyword evidence="3" id="KW-0274">FAD</keyword>
<organism evidence="6 7">
    <name type="scientific">Phaeosphaeria nodorum (strain SN15 / ATCC MYA-4574 / FGSC 10173)</name>
    <name type="common">Glume blotch fungus</name>
    <name type="synonym">Parastagonospora nodorum</name>
    <dbReference type="NCBI Taxonomy" id="321614"/>
    <lineage>
        <taxon>Eukaryota</taxon>
        <taxon>Fungi</taxon>
        <taxon>Dikarya</taxon>
        <taxon>Ascomycota</taxon>
        <taxon>Pezizomycotina</taxon>
        <taxon>Dothideomycetes</taxon>
        <taxon>Pleosporomycetidae</taxon>
        <taxon>Pleosporales</taxon>
        <taxon>Pleosporineae</taxon>
        <taxon>Phaeosphaeriaceae</taxon>
        <taxon>Parastagonospora</taxon>
    </lineage>
</organism>
<evidence type="ECO:0000256" key="3">
    <source>
        <dbReference type="ARBA" id="ARBA00022827"/>
    </source>
</evidence>
<feature type="domain" description="FAD-binding PCMH-type" evidence="5">
    <location>
        <begin position="36"/>
        <end position="227"/>
    </location>
</feature>
<dbReference type="VEuPathDB" id="FungiDB:JI435_141100"/>
<name>A0A7U2I7P3_PHANO</name>
<dbReference type="InterPro" id="IPR050416">
    <property type="entry name" value="FAD-linked_Oxidoreductase"/>
</dbReference>
<dbReference type="InterPro" id="IPR016166">
    <property type="entry name" value="FAD-bd_PCMH"/>
</dbReference>
<dbReference type="RefSeq" id="XP_001804307.1">
    <property type="nucleotide sequence ID" value="XM_001804255.1"/>
</dbReference>
<dbReference type="GO" id="GO:0071949">
    <property type="term" value="F:FAD binding"/>
    <property type="evidence" value="ECO:0007669"/>
    <property type="project" value="InterPro"/>
</dbReference>
<dbReference type="Proteomes" id="UP000663193">
    <property type="component" value="Chromosome 14"/>
</dbReference>
<dbReference type="EMBL" id="CP069036">
    <property type="protein sequence ID" value="QRD03127.1"/>
    <property type="molecule type" value="Genomic_DNA"/>
</dbReference>
<evidence type="ECO:0000313" key="7">
    <source>
        <dbReference type="Proteomes" id="UP000663193"/>
    </source>
</evidence>
<dbReference type="InterPro" id="IPR016169">
    <property type="entry name" value="FAD-bd_PCMH_sub2"/>
</dbReference>
<dbReference type="PROSITE" id="PS51387">
    <property type="entry name" value="FAD_PCMH"/>
    <property type="match status" value="1"/>
</dbReference>